<name>A0A6J1EPR7_CUCMO</name>
<reference evidence="3" key="1">
    <citation type="submission" date="2025-08" db="UniProtKB">
        <authorList>
            <consortium name="RefSeq"/>
        </authorList>
    </citation>
    <scope>IDENTIFICATION</scope>
    <source>
        <tissue evidence="3">Young leaves</tissue>
    </source>
</reference>
<dbReference type="Proteomes" id="UP000504609">
    <property type="component" value="Unplaced"/>
</dbReference>
<keyword evidence="2" id="KW-1185">Reference proteome</keyword>
<evidence type="ECO:0000313" key="2">
    <source>
        <dbReference type="Proteomes" id="UP000504609"/>
    </source>
</evidence>
<dbReference type="AlphaFoldDB" id="A0A6J1EPR7"/>
<protein>
    <submittedName>
        <fullName evidence="3">Uncharacterized protein LOC111434529</fullName>
    </submittedName>
</protein>
<evidence type="ECO:0000259" key="1">
    <source>
        <dbReference type="Pfam" id="PF03732"/>
    </source>
</evidence>
<accession>A0A6J1EPR7</accession>
<dbReference type="PANTHER" id="PTHR34482:SF49">
    <property type="entry name" value="RETROTRANSPOSON GAG DOMAIN-CONTAINING PROTEIN"/>
    <property type="match status" value="1"/>
</dbReference>
<dbReference type="PANTHER" id="PTHR34482">
    <property type="entry name" value="DNA DAMAGE-INDUCIBLE PROTEIN 1-LIKE"/>
    <property type="match status" value="1"/>
</dbReference>
<dbReference type="Pfam" id="PF03732">
    <property type="entry name" value="Retrotrans_gag"/>
    <property type="match status" value="1"/>
</dbReference>
<dbReference type="KEGG" id="cmos:111434529"/>
<dbReference type="GeneID" id="111434529"/>
<evidence type="ECO:0000313" key="3">
    <source>
        <dbReference type="RefSeq" id="XP_022927710.1"/>
    </source>
</evidence>
<gene>
    <name evidence="3" type="primary">LOC111434529</name>
</gene>
<dbReference type="RefSeq" id="XP_022927710.1">
    <property type="nucleotide sequence ID" value="XM_023071942.1"/>
</dbReference>
<feature type="domain" description="Retrotransposon gag" evidence="1">
    <location>
        <begin position="95"/>
        <end position="191"/>
    </location>
</feature>
<dbReference type="InterPro" id="IPR005162">
    <property type="entry name" value="Retrotrans_gag_dom"/>
</dbReference>
<sequence length="193" mass="22948">MTVIIGLKQSMTQTNGQLAQLIPTLAQSARQTTHHNQGDVDALEESKYFWAFKRRDPKVFEEKSKDPDVAELWLSAIDEIFRRMKCLEEHRLSCVTYLLREDAKLWWQSASRAITADKDDITWMQFRKAFLRKYFKPLVRYKKQREFLSIEQENRSVEEYEREFTRLSRFAPIMVSTEVLKVECFVMGLRPDV</sequence>
<organism evidence="2 3">
    <name type="scientific">Cucurbita moschata</name>
    <name type="common">Winter crookneck squash</name>
    <name type="synonym">Cucurbita pepo var. moschata</name>
    <dbReference type="NCBI Taxonomy" id="3662"/>
    <lineage>
        <taxon>Eukaryota</taxon>
        <taxon>Viridiplantae</taxon>
        <taxon>Streptophyta</taxon>
        <taxon>Embryophyta</taxon>
        <taxon>Tracheophyta</taxon>
        <taxon>Spermatophyta</taxon>
        <taxon>Magnoliopsida</taxon>
        <taxon>eudicotyledons</taxon>
        <taxon>Gunneridae</taxon>
        <taxon>Pentapetalae</taxon>
        <taxon>rosids</taxon>
        <taxon>fabids</taxon>
        <taxon>Cucurbitales</taxon>
        <taxon>Cucurbitaceae</taxon>
        <taxon>Cucurbiteae</taxon>
        <taxon>Cucurbita</taxon>
    </lineage>
</organism>
<proteinExistence type="predicted"/>